<proteinExistence type="predicted"/>
<dbReference type="SUPFAM" id="SSF52794">
    <property type="entry name" value="PTS system IIB component-like"/>
    <property type="match status" value="1"/>
</dbReference>
<dbReference type="InterPro" id="IPR007737">
    <property type="entry name" value="Mga_HTH"/>
</dbReference>
<dbReference type="GO" id="GO:0006355">
    <property type="term" value="P:regulation of DNA-templated transcription"/>
    <property type="evidence" value="ECO:0007669"/>
    <property type="project" value="InterPro"/>
</dbReference>
<evidence type="ECO:0000256" key="2">
    <source>
        <dbReference type="ARBA" id="ARBA00022737"/>
    </source>
</evidence>
<dbReference type="RefSeq" id="WP_077840761.1">
    <property type="nucleotide sequence ID" value="NZ_JABTAE010000001.1"/>
</dbReference>
<gene>
    <name evidence="9" type="primary">licR_4</name>
    <name evidence="9" type="ORF">CLBCK_45710</name>
</gene>
<dbReference type="InterPro" id="IPR013011">
    <property type="entry name" value="PTS_EIIB_2"/>
</dbReference>
<feature type="domain" description="PTS EIIB type-2" evidence="7">
    <location>
        <begin position="408"/>
        <end position="495"/>
    </location>
</feature>
<evidence type="ECO:0000259" key="7">
    <source>
        <dbReference type="PROSITE" id="PS51099"/>
    </source>
</evidence>
<dbReference type="SUPFAM" id="SSF46785">
    <property type="entry name" value="Winged helix' DNA-binding domain"/>
    <property type="match status" value="1"/>
</dbReference>
<keyword evidence="2" id="KW-0677">Repeat</keyword>
<dbReference type="InterPro" id="IPR011608">
    <property type="entry name" value="PRD"/>
</dbReference>
<reference evidence="9 10" key="1">
    <citation type="submission" date="2016-05" db="EMBL/GenBank/DDBJ databases">
        <title>Microbial solvent formation.</title>
        <authorList>
            <person name="Poehlein A."/>
            <person name="Montoya Solano J.D."/>
            <person name="Flitsch S."/>
            <person name="Krabben P."/>
            <person name="Duerre P."/>
            <person name="Daniel R."/>
        </authorList>
    </citation>
    <scope>NUCLEOTIDE SEQUENCE [LARGE SCALE GENOMIC DNA]</scope>
    <source>
        <strain evidence="9 10">DSM 53</strain>
    </source>
</reference>
<dbReference type="Gene3D" id="1.10.1790.10">
    <property type="entry name" value="PRD domain"/>
    <property type="match status" value="2"/>
</dbReference>
<keyword evidence="1" id="KW-0808">Transferase</keyword>
<evidence type="ECO:0000256" key="5">
    <source>
        <dbReference type="ARBA" id="ARBA00023163"/>
    </source>
</evidence>
<keyword evidence="5" id="KW-0804">Transcription</keyword>
<evidence type="ECO:0000259" key="6">
    <source>
        <dbReference type="PROSITE" id="PS51094"/>
    </source>
</evidence>
<dbReference type="Gene3D" id="3.40.50.2300">
    <property type="match status" value="1"/>
</dbReference>
<dbReference type="Pfam" id="PF05043">
    <property type="entry name" value="Mga"/>
    <property type="match status" value="1"/>
</dbReference>
<evidence type="ECO:0000256" key="1">
    <source>
        <dbReference type="ARBA" id="ARBA00022679"/>
    </source>
</evidence>
<dbReference type="PROSITE" id="PS51094">
    <property type="entry name" value="PTS_EIIA_TYPE_2"/>
    <property type="match status" value="1"/>
</dbReference>
<evidence type="ECO:0000313" key="10">
    <source>
        <dbReference type="Proteomes" id="UP000190973"/>
    </source>
</evidence>
<dbReference type="GO" id="GO:0009401">
    <property type="term" value="P:phosphoenolpyruvate-dependent sugar phosphotransferase system"/>
    <property type="evidence" value="ECO:0007669"/>
    <property type="project" value="InterPro"/>
</dbReference>
<dbReference type="InterPro" id="IPR036388">
    <property type="entry name" value="WH-like_DNA-bd_sf"/>
</dbReference>
<dbReference type="AlphaFoldDB" id="A0A1S8RPB3"/>
<dbReference type="Pfam" id="PF00874">
    <property type="entry name" value="PRD"/>
    <property type="match status" value="2"/>
</dbReference>
<dbReference type="InterPro" id="IPR002178">
    <property type="entry name" value="PTS_EIIA_type-2_dom"/>
</dbReference>
<dbReference type="Pfam" id="PF00359">
    <property type="entry name" value="PTS_EIIA_2"/>
    <property type="match status" value="1"/>
</dbReference>
<dbReference type="GO" id="GO:0008982">
    <property type="term" value="F:protein-N(PI)-phosphohistidine-sugar phosphotransferase activity"/>
    <property type="evidence" value="ECO:0007669"/>
    <property type="project" value="InterPro"/>
</dbReference>
<dbReference type="SUPFAM" id="SSF63520">
    <property type="entry name" value="PTS-regulatory domain, PRD"/>
    <property type="match status" value="2"/>
</dbReference>
<dbReference type="InterPro" id="IPR036634">
    <property type="entry name" value="PRD_sf"/>
</dbReference>
<keyword evidence="3" id="KW-0805">Transcription regulation</keyword>
<dbReference type="CDD" id="cd05568">
    <property type="entry name" value="PTS_IIB_bgl_like"/>
    <property type="match status" value="1"/>
</dbReference>
<evidence type="ECO:0000313" key="9">
    <source>
        <dbReference type="EMBL" id="OOM55018.1"/>
    </source>
</evidence>
<keyword evidence="4" id="KW-0010">Activator</keyword>
<feature type="domain" description="PRD" evidence="8">
    <location>
        <begin position="184"/>
        <end position="291"/>
    </location>
</feature>
<name>A0A1S8RPB3_CLOBE</name>
<evidence type="ECO:0000259" key="8">
    <source>
        <dbReference type="PROSITE" id="PS51372"/>
    </source>
</evidence>
<feature type="domain" description="PTS EIIA type-2" evidence="6">
    <location>
        <begin position="497"/>
        <end position="636"/>
    </location>
</feature>
<dbReference type="PANTHER" id="PTHR30185">
    <property type="entry name" value="CRYPTIC BETA-GLUCOSIDE BGL OPERON ANTITERMINATOR"/>
    <property type="match status" value="1"/>
</dbReference>
<dbReference type="InterPro" id="IPR050661">
    <property type="entry name" value="BglG_antiterminators"/>
</dbReference>
<dbReference type="PROSITE" id="PS51372">
    <property type="entry name" value="PRD_2"/>
    <property type="match status" value="2"/>
</dbReference>
<dbReference type="Pfam" id="PF08279">
    <property type="entry name" value="HTH_11"/>
    <property type="match status" value="1"/>
</dbReference>
<dbReference type="InterPro" id="IPR036095">
    <property type="entry name" value="PTS_EIIB-like_sf"/>
</dbReference>
<feature type="domain" description="PRD" evidence="8">
    <location>
        <begin position="300"/>
        <end position="407"/>
    </location>
</feature>
<dbReference type="EMBL" id="LZZI01000150">
    <property type="protein sequence ID" value="OOM55018.1"/>
    <property type="molecule type" value="Genomic_DNA"/>
</dbReference>
<comment type="caution">
    <text evidence="9">The sequence shown here is derived from an EMBL/GenBank/DDBJ whole genome shotgun (WGS) entry which is preliminary data.</text>
</comment>
<dbReference type="SUPFAM" id="SSF55804">
    <property type="entry name" value="Phoshotransferase/anion transport protein"/>
    <property type="match status" value="1"/>
</dbReference>
<dbReference type="InterPro" id="IPR013196">
    <property type="entry name" value="HTH_11"/>
</dbReference>
<dbReference type="PANTHER" id="PTHR30185:SF18">
    <property type="entry name" value="TRANSCRIPTIONAL REGULATOR MTLR"/>
    <property type="match status" value="1"/>
</dbReference>
<evidence type="ECO:0000256" key="3">
    <source>
        <dbReference type="ARBA" id="ARBA00023015"/>
    </source>
</evidence>
<dbReference type="PROSITE" id="PS51099">
    <property type="entry name" value="PTS_EIIB_TYPE_2"/>
    <property type="match status" value="1"/>
</dbReference>
<dbReference type="InterPro" id="IPR036390">
    <property type="entry name" value="WH_DNA-bd_sf"/>
</dbReference>
<dbReference type="InterPro" id="IPR016152">
    <property type="entry name" value="PTrfase/Anion_transptr"/>
</dbReference>
<organism evidence="9 10">
    <name type="scientific">Clostridium beijerinckii</name>
    <name type="common">Clostridium MP</name>
    <dbReference type="NCBI Taxonomy" id="1520"/>
    <lineage>
        <taxon>Bacteria</taxon>
        <taxon>Bacillati</taxon>
        <taxon>Bacillota</taxon>
        <taxon>Clostridia</taxon>
        <taxon>Eubacteriales</taxon>
        <taxon>Clostridiaceae</taxon>
        <taxon>Clostridium</taxon>
    </lineage>
</organism>
<accession>A0A1S8RPB3</accession>
<sequence length="641" mass="73704">MKRTLKILNILLERKTPITTKDLGNLMNVSDRTIRSDLAELEEAIEKHNVKLVKKSGVGIWIEGSKKNKQQIIFDWDTFSKNAENSYTPKNRQKFILLKLLSGKSRLYIEYFASELYVSKSTIEKDLQVVSEKLNQFNLKLERRNTGGLYITGDEICIRKAMASFMPDDNEENRKKSTFENVESMLDVNIHQIKNALVDAEDKFKIRFSYLNFNNIAIHIAITVKRVKQGKPIKIPSDLIYDLSNIDNVYKELASYLSDKIEQMMHVDLPVDERYYVLMHILGAHIETQKVLEASNDSKQNSELAEKISSEFISMVSKIAGLDLYNDLTLQDGLKTHLMPAIHRIQYNLNLYNPILQDIKVQYFYAYELSWSINALFEKYLGKSAEEDEIGFITLHLAVAIERQKKKINIAVVCATGIGVSRLMTIRLEEKFPKVNITNIGLNAPTKQLEEQVDLIISTVPLETEKPYIQVSPLLSIEDVNKIEIMLRKIGQKPVSNLFSFDLTLFVAGGKDKKDYLKEMAIGLERYGNVQPKFYDSVIWREELSSTEIGKKVVLTHGLPEYVINSQVCISILEEPIVWDELPVQLIVMIATNKEDVNTRAYNLDWLYKCLDNELIINEIISCSNASEVKQILFREYENLM</sequence>
<evidence type="ECO:0000256" key="4">
    <source>
        <dbReference type="ARBA" id="ARBA00023159"/>
    </source>
</evidence>
<dbReference type="Gene3D" id="3.40.930.10">
    <property type="entry name" value="Mannitol-specific EII, Chain A"/>
    <property type="match status" value="1"/>
</dbReference>
<dbReference type="Gene3D" id="1.10.10.10">
    <property type="entry name" value="Winged helix-like DNA-binding domain superfamily/Winged helix DNA-binding domain"/>
    <property type="match status" value="2"/>
</dbReference>
<protein>
    <submittedName>
        <fullName evidence="9">Putative licABCH operon regulator</fullName>
    </submittedName>
</protein>
<dbReference type="Proteomes" id="UP000190973">
    <property type="component" value="Unassembled WGS sequence"/>
</dbReference>